<accession>X1PNB5</accession>
<feature type="non-terminal residue" evidence="1">
    <location>
        <position position="52"/>
    </location>
</feature>
<dbReference type="AlphaFoldDB" id="X1PNB5"/>
<gene>
    <name evidence="1" type="ORF">S06H3_27145</name>
</gene>
<sequence>MKYSQGDLSTSKCSVFLAILWQFSGKSLAKLWQRSSKFPVAFQPVLQPGTPA</sequence>
<name>X1PNB5_9ZZZZ</name>
<evidence type="ECO:0000313" key="1">
    <source>
        <dbReference type="EMBL" id="GAI32374.1"/>
    </source>
</evidence>
<comment type="caution">
    <text evidence="1">The sequence shown here is derived from an EMBL/GenBank/DDBJ whole genome shotgun (WGS) entry which is preliminary data.</text>
</comment>
<dbReference type="EMBL" id="BARV01015730">
    <property type="protein sequence ID" value="GAI32374.1"/>
    <property type="molecule type" value="Genomic_DNA"/>
</dbReference>
<proteinExistence type="predicted"/>
<reference evidence="1" key="1">
    <citation type="journal article" date="2014" name="Front. Microbiol.">
        <title>High frequency of phylogenetically diverse reductive dehalogenase-homologous genes in deep subseafloor sedimentary metagenomes.</title>
        <authorList>
            <person name="Kawai M."/>
            <person name="Futagami T."/>
            <person name="Toyoda A."/>
            <person name="Takaki Y."/>
            <person name="Nishi S."/>
            <person name="Hori S."/>
            <person name="Arai W."/>
            <person name="Tsubouchi T."/>
            <person name="Morono Y."/>
            <person name="Uchiyama I."/>
            <person name="Ito T."/>
            <person name="Fujiyama A."/>
            <person name="Inagaki F."/>
            <person name="Takami H."/>
        </authorList>
    </citation>
    <scope>NUCLEOTIDE SEQUENCE</scope>
    <source>
        <strain evidence="1">Expedition CK06-06</strain>
    </source>
</reference>
<organism evidence="1">
    <name type="scientific">marine sediment metagenome</name>
    <dbReference type="NCBI Taxonomy" id="412755"/>
    <lineage>
        <taxon>unclassified sequences</taxon>
        <taxon>metagenomes</taxon>
        <taxon>ecological metagenomes</taxon>
    </lineage>
</organism>
<protein>
    <submittedName>
        <fullName evidence="1">Uncharacterized protein</fullName>
    </submittedName>
</protein>